<evidence type="ECO:0000256" key="3">
    <source>
        <dbReference type="ARBA" id="ARBA00022553"/>
    </source>
</evidence>
<dbReference type="SUPFAM" id="SSF55874">
    <property type="entry name" value="ATPase domain of HSP90 chaperone/DNA topoisomerase II/histidine kinase"/>
    <property type="match status" value="1"/>
</dbReference>
<dbReference type="Pfam" id="PF07730">
    <property type="entry name" value="HisKA_3"/>
    <property type="match status" value="1"/>
</dbReference>
<keyword evidence="3" id="KW-0597">Phosphoprotein</keyword>
<evidence type="ECO:0000256" key="1">
    <source>
        <dbReference type="ARBA" id="ARBA00000085"/>
    </source>
</evidence>
<evidence type="ECO:0000256" key="5">
    <source>
        <dbReference type="ARBA" id="ARBA00022741"/>
    </source>
</evidence>
<dbReference type="EMBL" id="JAENHO010000011">
    <property type="protein sequence ID" value="MBL7259515.1"/>
    <property type="molecule type" value="Genomic_DNA"/>
</dbReference>
<keyword evidence="6" id="KW-0418">Kinase</keyword>
<keyword evidence="9" id="KW-0472">Membrane</keyword>
<sequence>MGRRRVLDTTVDVVLVLVAAVMGTILEHPDRLSVGVQIAGAAALLLRRRHPYVMAVALAALNVFVPVWATVLTPYAVLAFGRRRTWAVVGLLVVTFLIGARAWQIADPFTAPVVIVCSALLGLYARARARLADEATLRATEQARADERVRLAGEMHDVVTHRINLMVLQAGALRTTTADEPTRRAADELREAGVQALAELRDLVGVLRDGKEPAPPGADLGGDVAALVDESRAVGLPVQLTAGGTEGRPSPAVQRTIVRIVQEALTNVHKHAPGASTAVTVGCQREGIDVEVVNQPSADRPRDLPAGGNGLLGLRYRVEMVGGSFDAGPTADGGFRVSARLPDYVPS</sequence>
<keyword evidence="9" id="KW-1133">Transmembrane helix</keyword>
<evidence type="ECO:0000256" key="9">
    <source>
        <dbReference type="SAM" id="Phobius"/>
    </source>
</evidence>
<dbReference type="EC" id="2.7.13.3" evidence="2"/>
<dbReference type="InterPro" id="IPR011712">
    <property type="entry name" value="Sig_transdc_His_kin_sub3_dim/P"/>
</dbReference>
<feature type="transmembrane region" description="Helical" evidence="9">
    <location>
        <begin position="52"/>
        <end position="78"/>
    </location>
</feature>
<keyword evidence="4" id="KW-0808">Transferase</keyword>
<accession>A0ABS1VYF5</accession>
<evidence type="ECO:0000256" key="8">
    <source>
        <dbReference type="ARBA" id="ARBA00023012"/>
    </source>
</evidence>
<dbReference type="PANTHER" id="PTHR24421:SF10">
    <property type="entry name" value="NITRATE_NITRITE SENSOR PROTEIN NARQ"/>
    <property type="match status" value="1"/>
</dbReference>
<organism evidence="11 12">
    <name type="scientific">Paractinoplanes lichenicola</name>
    <dbReference type="NCBI Taxonomy" id="2802976"/>
    <lineage>
        <taxon>Bacteria</taxon>
        <taxon>Bacillati</taxon>
        <taxon>Actinomycetota</taxon>
        <taxon>Actinomycetes</taxon>
        <taxon>Micromonosporales</taxon>
        <taxon>Micromonosporaceae</taxon>
        <taxon>Paractinoplanes</taxon>
    </lineage>
</organism>
<dbReference type="CDD" id="cd16917">
    <property type="entry name" value="HATPase_UhpB-NarQ-NarX-like"/>
    <property type="match status" value="1"/>
</dbReference>
<comment type="catalytic activity">
    <reaction evidence="1">
        <text>ATP + protein L-histidine = ADP + protein N-phospho-L-histidine.</text>
        <dbReference type="EC" id="2.7.13.3"/>
    </reaction>
</comment>
<evidence type="ECO:0000313" key="12">
    <source>
        <dbReference type="Proteomes" id="UP000598996"/>
    </source>
</evidence>
<dbReference type="Proteomes" id="UP000598996">
    <property type="component" value="Unassembled WGS sequence"/>
</dbReference>
<dbReference type="Gene3D" id="1.20.5.1930">
    <property type="match status" value="1"/>
</dbReference>
<keyword evidence="7" id="KW-0067">ATP-binding</keyword>
<dbReference type="InterPro" id="IPR050482">
    <property type="entry name" value="Sensor_HK_TwoCompSys"/>
</dbReference>
<dbReference type="Gene3D" id="3.30.565.10">
    <property type="entry name" value="Histidine kinase-like ATPase, C-terminal domain"/>
    <property type="match status" value="1"/>
</dbReference>
<keyword evidence="8" id="KW-0902">Two-component regulatory system</keyword>
<gene>
    <name evidence="11" type="ORF">JKJ07_34885</name>
</gene>
<evidence type="ECO:0000256" key="2">
    <source>
        <dbReference type="ARBA" id="ARBA00012438"/>
    </source>
</evidence>
<evidence type="ECO:0000259" key="10">
    <source>
        <dbReference type="Pfam" id="PF07730"/>
    </source>
</evidence>
<dbReference type="PANTHER" id="PTHR24421">
    <property type="entry name" value="NITRATE/NITRITE SENSOR PROTEIN NARX-RELATED"/>
    <property type="match status" value="1"/>
</dbReference>
<evidence type="ECO:0000313" key="11">
    <source>
        <dbReference type="EMBL" id="MBL7259515.1"/>
    </source>
</evidence>
<feature type="transmembrane region" description="Helical" evidence="9">
    <location>
        <begin position="7"/>
        <end position="26"/>
    </location>
</feature>
<evidence type="ECO:0000256" key="7">
    <source>
        <dbReference type="ARBA" id="ARBA00022840"/>
    </source>
</evidence>
<evidence type="ECO:0000256" key="6">
    <source>
        <dbReference type="ARBA" id="ARBA00022777"/>
    </source>
</evidence>
<comment type="caution">
    <text evidence="11">The sequence shown here is derived from an EMBL/GenBank/DDBJ whole genome shotgun (WGS) entry which is preliminary data.</text>
</comment>
<feature type="domain" description="Signal transduction histidine kinase subgroup 3 dimerisation and phosphoacceptor" evidence="10">
    <location>
        <begin position="147"/>
        <end position="210"/>
    </location>
</feature>
<protein>
    <recommendedName>
        <fullName evidence="2">histidine kinase</fullName>
        <ecNumber evidence="2">2.7.13.3</ecNumber>
    </recommendedName>
</protein>
<keyword evidence="5" id="KW-0547">Nucleotide-binding</keyword>
<dbReference type="InterPro" id="IPR036890">
    <property type="entry name" value="HATPase_C_sf"/>
</dbReference>
<proteinExistence type="predicted"/>
<dbReference type="RefSeq" id="WP_202996210.1">
    <property type="nucleotide sequence ID" value="NZ_JAENHO010000011.1"/>
</dbReference>
<keyword evidence="9" id="KW-0812">Transmembrane</keyword>
<keyword evidence="12" id="KW-1185">Reference proteome</keyword>
<name>A0ABS1VYF5_9ACTN</name>
<reference evidence="11 12" key="1">
    <citation type="submission" date="2021-01" db="EMBL/GenBank/DDBJ databases">
        <title>Actinoplanes sp. nov. LDG1-01 isolated from lichen.</title>
        <authorList>
            <person name="Saeng-In P."/>
            <person name="Phongsopitanun W."/>
            <person name="Kanchanasin P."/>
            <person name="Yuki M."/>
            <person name="Kudo T."/>
            <person name="Ohkuma M."/>
            <person name="Tanasupawat S."/>
        </authorList>
    </citation>
    <scope>NUCLEOTIDE SEQUENCE [LARGE SCALE GENOMIC DNA]</scope>
    <source>
        <strain evidence="11 12">LDG1-01</strain>
    </source>
</reference>
<feature type="transmembrane region" description="Helical" evidence="9">
    <location>
        <begin position="109"/>
        <end position="127"/>
    </location>
</feature>
<evidence type="ECO:0000256" key="4">
    <source>
        <dbReference type="ARBA" id="ARBA00022679"/>
    </source>
</evidence>
<feature type="transmembrane region" description="Helical" evidence="9">
    <location>
        <begin position="85"/>
        <end position="103"/>
    </location>
</feature>